<dbReference type="InterPro" id="IPR002123">
    <property type="entry name" value="Plipid/glycerol_acylTrfase"/>
</dbReference>
<dbReference type="Pfam" id="PF01553">
    <property type="entry name" value="Acyltransferase"/>
    <property type="match status" value="1"/>
</dbReference>
<dbReference type="STRING" id="1359163.NLO413_0724"/>
<dbReference type="GO" id="GO:0003841">
    <property type="term" value="F:1-acylglycerol-3-phosphate O-acyltransferase activity"/>
    <property type="evidence" value="ECO:0007669"/>
    <property type="project" value="TreeGrafter"/>
</dbReference>
<dbReference type="EMBL" id="LANX01000001">
    <property type="protein sequence ID" value="KJV69336.1"/>
    <property type="molecule type" value="Genomic_DNA"/>
</dbReference>
<evidence type="ECO:0000313" key="7">
    <source>
        <dbReference type="Proteomes" id="UP000033562"/>
    </source>
</evidence>
<evidence type="ECO:0000256" key="1">
    <source>
        <dbReference type="ARBA" id="ARBA00005189"/>
    </source>
</evidence>
<keyword evidence="4" id="KW-1133">Transmembrane helix</keyword>
<evidence type="ECO:0000259" key="5">
    <source>
        <dbReference type="SMART" id="SM00563"/>
    </source>
</evidence>
<gene>
    <name evidence="6" type="ORF">NLO413_0724</name>
</gene>
<evidence type="ECO:0000256" key="2">
    <source>
        <dbReference type="ARBA" id="ARBA00022679"/>
    </source>
</evidence>
<proteinExistence type="predicted"/>
<dbReference type="Proteomes" id="UP000033562">
    <property type="component" value="Unassembled WGS sequence"/>
</dbReference>
<organism evidence="6 7">
    <name type="scientific">Candidatus Neoehrlichia procyonis str. RAC413</name>
    <dbReference type="NCBI Taxonomy" id="1359163"/>
    <lineage>
        <taxon>Bacteria</taxon>
        <taxon>Pseudomonadati</taxon>
        <taxon>Pseudomonadota</taxon>
        <taxon>Alphaproteobacteria</taxon>
        <taxon>Rickettsiales</taxon>
        <taxon>Anaplasmataceae</taxon>
        <taxon>Candidatus Neoehrlichia</taxon>
    </lineage>
</organism>
<dbReference type="PANTHER" id="PTHR10434:SF40">
    <property type="entry name" value="1-ACYL-SN-GLYCEROL-3-PHOSPHATE ACYLTRANSFERASE"/>
    <property type="match status" value="1"/>
</dbReference>
<evidence type="ECO:0000313" key="6">
    <source>
        <dbReference type="EMBL" id="KJV69336.1"/>
    </source>
</evidence>
<feature type="transmembrane region" description="Helical" evidence="4">
    <location>
        <begin position="57"/>
        <end position="75"/>
    </location>
</feature>
<dbReference type="PANTHER" id="PTHR10434">
    <property type="entry name" value="1-ACYL-SN-GLYCEROL-3-PHOSPHATE ACYLTRANSFERASE"/>
    <property type="match status" value="1"/>
</dbReference>
<comment type="pathway">
    <text evidence="1">Lipid metabolism.</text>
</comment>
<dbReference type="SUPFAM" id="SSF69593">
    <property type="entry name" value="Glycerol-3-phosphate (1)-acyltransferase"/>
    <property type="match status" value="1"/>
</dbReference>
<keyword evidence="4" id="KW-0812">Transmembrane</keyword>
<evidence type="ECO:0000256" key="4">
    <source>
        <dbReference type="SAM" id="Phobius"/>
    </source>
</evidence>
<comment type="caution">
    <text evidence="6">The sequence shown here is derived from an EMBL/GenBank/DDBJ whole genome shotgun (WGS) entry which is preliminary data.</text>
</comment>
<sequence>MLLYLCNITDGITYEIRGKENLPAQPYIVASEHQSPLETLILFTIFKDAVFILKKEVILLPFFNIFFISLKMIFIDRNKKLQALKKMLKLSTLRLKEGRTIIIFPQGSRTTINNKAQYKSGVAALYNSLSVPIVPIALNTGLFWPKNLISFKKKSGKAIIEILPPINPGLNKKEFLEQLKANLSEKSYALCN</sequence>
<protein>
    <submittedName>
        <fullName evidence="6">Acyltransferase family protein</fullName>
    </submittedName>
</protein>
<name>A0A0F3NNJ1_9RICK</name>
<evidence type="ECO:0000256" key="3">
    <source>
        <dbReference type="ARBA" id="ARBA00023315"/>
    </source>
</evidence>
<feature type="domain" description="Phospholipid/glycerol acyltransferase" evidence="5">
    <location>
        <begin position="27"/>
        <end position="141"/>
    </location>
</feature>
<dbReference type="CDD" id="cd07989">
    <property type="entry name" value="LPLAT_AGPAT-like"/>
    <property type="match status" value="1"/>
</dbReference>
<dbReference type="AlphaFoldDB" id="A0A0F3NNJ1"/>
<reference evidence="6 7" key="1">
    <citation type="submission" date="2015-02" db="EMBL/GenBank/DDBJ databases">
        <title>Genome Sequencing of Rickettsiales.</title>
        <authorList>
            <person name="Daugherty S.C."/>
            <person name="Su Q."/>
            <person name="Abolude K."/>
            <person name="Beier-Sexton M."/>
            <person name="Carlyon J.A."/>
            <person name="Carter R."/>
            <person name="Day N.P."/>
            <person name="Dumler S.J."/>
            <person name="Dyachenko V."/>
            <person name="Godinez A."/>
            <person name="Kurtti T.J."/>
            <person name="Lichay M."/>
            <person name="Mullins K.E."/>
            <person name="Ott S."/>
            <person name="Pappas-Brown V."/>
            <person name="Paris D.H."/>
            <person name="Patel P."/>
            <person name="Richards A.L."/>
            <person name="Sadzewicz L."/>
            <person name="Sears K."/>
            <person name="Seidman D."/>
            <person name="Sengamalay N."/>
            <person name="Stenos J."/>
            <person name="Tallon L.J."/>
            <person name="Vincent G."/>
            <person name="Fraser C.M."/>
            <person name="Munderloh U."/>
            <person name="Dunning-Hotopp J.C."/>
        </authorList>
    </citation>
    <scope>NUCLEOTIDE SEQUENCE [LARGE SCALE GENOMIC DNA]</scope>
    <source>
        <strain evidence="6 7">RAC413</strain>
    </source>
</reference>
<accession>A0A0F3NNJ1</accession>
<keyword evidence="4" id="KW-0472">Membrane</keyword>
<dbReference type="SMART" id="SM00563">
    <property type="entry name" value="PlsC"/>
    <property type="match status" value="1"/>
</dbReference>
<dbReference type="GO" id="GO:0006654">
    <property type="term" value="P:phosphatidic acid biosynthetic process"/>
    <property type="evidence" value="ECO:0007669"/>
    <property type="project" value="TreeGrafter"/>
</dbReference>
<keyword evidence="2 6" id="KW-0808">Transferase</keyword>
<dbReference type="PATRIC" id="fig|1359163.3.peg.698"/>
<keyword evidence="7" id="KW-1185">Reference proteome</keyword>
<keyword evidence="3 6" id="KW-0012">Acyltransferase</keyword>